<dbReference type="RefSeq" id="WP_198350399.1">
    <property type="nucleotide sequence ID" value="NZ_BJUL01000004.1"/>
</dbReference>
<evidence type="ECO:0000313" key="2">
    <source>
        <dbReference type="EMBL" id="QRL03647.1"/>
    </source>
</evidence>
<dbReference type="AlphaFoldDB" id="A0AAP9ZDI9"/>
<reference evidence="2" key="1">
    <citation type="submission" date="2020-12" db="EMBL/GenBank/DDBJ databases">
        <title>Genome reconstruction of Halomonas venusta strain DSM 4743.</title>
        <authorList>
            <person name="Aguirre-Garrido J.F."/>
            <person name="Hernandez-Soto L.M."/>
            <person name="Martinez-Abarca F."/>
        </authorList>
    </citation>
    <scope>NUCLEOTIDE SEQUENCE</scope>
    <source>
        <strain evidence="2">4743</strain>
    </source>
</reference>
<accession>A0AAP9ZDI9</accession>
<name>A0AAP9ZDI9_9GAMM</name>
<keyword evidence="1" id="KW-1133">Transmembrane helix</keyword>
<evidence type="ECO:0000256" key="1">
    <source>
        <dbReference type="SAM" id="Phobius"/>
    </source>
</evidence>
<keyword evidence="1" id="KW-0472">Membrane</keyword>
<feature type="transmembrane region" description="Helical" evidence="1">
    <location>
        <begin position="42"/>
        <end position="62"/>
    </location>
</feature>
<gene>
    <name evidence="2" type="ORF">JDS37_01350</name>
</gene>
<feature type="transmembrane region" description="Helical" evidence="1">
    <location>
        <begin position="12"/>
        <end position="30"/>
    </location>
</feature>
<dbReference type="Proteomes" id="UP000663479">
    <property type="component" value="Chromosome"/>
</dbReference>
<sequence>MDELQRKIQFEAIVLAFAATALLTFSYGFLENVGFPKISMFVVWPMMASFWVLGTAIGNIRYR</sequence>
<evidence type="ECO:0000313" key="3">
    <source>
        <dbReference type="Proteomes" id="UP000663479"/>
    </source>
</evidence>
<keyword evidence="1" id="KW-0812">Transmembrane</keyword>
<dbReference type="EMBL" id="CP066539">
    <property type="protein sequence ID" value="QRL03647.1"/>
    <property type="molecule type" value="Genomic_DNA"/>
</dbReference>
<protein>
    <submittedName>
        <fullName evidence="2">Uncharacterized protein</fullName>
    </submittedName>
</protein>
<proteinExistence type="predicted"/>
<organism evidence="2 3">
    <name type="scientific">Vreelandella venusta</name>
    <dbReference type="NCBI Taxonomy" id="44935"/>
    <lineage>
        <taxon>Bacteria</taxon>
        <taxon>Pseudomonadati</taxon>
        <taxon>Pseudomonadota</taxon>
        <taxon>Gammaproteobacteria</taxon>
        <taxon>Oceanospirillales</taxon>
        <taxon>Halomonadaceae</taxon>
        <taxon>Vreelandella</taxon>
    </lineage>
</organism>